<protein>
    <recommendedName>
        <fullName evidence="4">Xylanolytic transcriptional activator regulatory domain-containing protein</fullName>
    </recommendedName>
</protein>
<dbReference type="CDD" id="cd00067">
    <property type="entry name" value="GAL4"/>
    <property type="match status" value="1"/>
</dbReference>
<reference evidence="5 6" key="1">
    <citation type="journal article" date="2018" name="Front. Microbiol.">
        <title>Prospects for Fungal Bioremediation of Acidic Radioactive Waste Sites: Characterization and Genome Sequence of Rhodotorula taiwanensis MD1149.</title>
        <authorList>
            <person name="Tkavc R."/>
            <person name="Matrosova V.Y."/>
            <person name="Grichenko O.E."/>
            <person name="Gostincar C."/>
            <person name="Volpe R.P."/>
            <person name="Klimenkova P."/>
            <person name="Gaidamakova E.K."/>
            <person name="Zhou C.E."/>
            <person name="Stewart B.J."/>
            <person name="Lyman M.G."/>
            <person name="Malfatti S.A."/>
            <person name="Rubinfeld B."/>
            <person name="Courtot M."/>
            <person name="Singh J."/>
            <person name="Dalgard C.L."/>
            <person name="Hamilton T."/>
            <person name="Frey K.G."/>
            <person name="Gunde-Cimerman N."/>
            <person name="Dugan L."/>
            <person name="Daly M.J."/>
        </authorList>
    </citation>
    <scope>NUCLEOTIDE SEQUENCE [LARGE SCALE GENOMIC DNA]</scope>
    <source>
        <strain evidence="5 6">MD1149</strain>
    </source>
</reference>
<dbReference type="GO" id="GO:0008270">
    <property type="term" value="F:zinc ion binding"/>
    <property type="evidence" value="ECO:0007669"/>
    <property type="project" value="InterPro"/>
</dbReference>
<dbReference type="EMBL" id="PJQD01000072">
    <property type="protein sequence ID" value="POY71726.1"/>
    <property type="molecule type" value="Genomic_DNA"/>
</dbReference>
<feature type="region of interest" description="Disordered" evidence="3">
    <location>
        <begin position="1"/>
        <end position="98"/>
    </location>
</feature>
<evidence type="ECO:0000313" key="6">
    <source>
        <dbReference type="Proteomes" id="UP000237144"/>
    </source>
</evidence>
<feature type="region of interest" description="Disordered" evidence="3">
    <location>
        <begin position="553"/>
        <end position="579"/>
    </location>
</feature>
<feature type="compositionally biased region" description="Acidic residues" evidence="3">
    <location>
        <begin position="72"/>
        <end position="81"/>
    </location>
</feature>
<keyword evidence="6" id="KW-1185">Reference proteome</keyword>
<dbReference type="Pfam" id="PF04082">
    <property type="entry name" value="Fungal_trans"/>
    <property type="match status" value="1"/>
</dbReference>
<feature type="region of interest" description="Disordered" evidence="3">
    <location>
        <begin position="855"/>
        <end position="880"/>
    </location>
</feature>
<dbReference type="InterPro" id="IPR001138">
    <property type="entry name" value="Zn2Cys6_DnaBD"/>
</dbReference>
<dbReference type="GO" id="GO:0003677">
    <property type="term" value="F:DNA binding"/>
    <property type="evidence" value="ECO:0007669"/>
    <property type="project" value="InterPro"/>
</dbReference>
<dbReference type="SMART" id="SM00906">
    <property type="entry name" value="Fungal_trans"/>
    <property type="match status" value="1"/>
</dbReference>
<feature type="compositionally biased region" description="Low complexity" evidence="3">
    <location>
        <begin position="253"/>
        <end position="273"/>
    </location>
</feature>
<comment type="subcellular location">
    <subcellularLocation>
        <location evidence="1">Nucleus</location>
    </subcellularLocation>
</comment>
<evidence type="ECO:0000256" key="2">
    <source>
        <dbReference type="ARBA" id="ARBA00023242"/>
    </source>
</evidence>
<dbReference type="GO" id="GO:0006351">
    <property type="term" value="P:DNA-templated transcription"/>
    <property type="evidence" value="ECO:0007669"/>
    <property type="project" value="InterPro"/>
</dbReference>
<dbReference type="Proteomes" id="UP000237144">
    <property type="component" value="Unassembled WGS sequence"/>
</dbReference>
<dbReference type="AlphaFoldDB" id="A0A2S5B4P0"/>
<sequence length="1022" mass="110381">MSEHRRPDPSPSASRPPLSLHPSSNGNSPSPAISTTSTHKRPHAATDTPRASGSARKGKEKGNAAMANVAMDTDELGDSDDDHALGPDGQPRKKRSRMALSCKECKCDRVMPTCGNCMRRNRPEDCSWDVFQPANDAFLPATIARSTDLDALAARLAHVEAYLKTLPPNFAMFRPLPAEAIKAAEGSGNADGSLIPSTSVKKASTADDEGFSDTEDAALRVENGVFGNRALEAPGAAPSSLVPNRPALRTNNSAYPASSSRPGAPPARFGAPPTELTKALTSITATPTGASASLRAHLLLDYEVSTDMVTRAKNDEIERIMRTLPGREATAFLVERYFANVAWLFHHLHAPSFRAEVEHFHLMCDQGRQRDVDPFWLALLLMVICLALDSMHYSRSPLALRGDHAHATSGQEHVGMGTPLEAYSQEQLKALPERWFGASMRALKLAEYETIPRVRSIQTIVLYTQYLQLSSASRGQPSQLVVWLATAIRLAQVFGLHLLGSNPETMPPEDPAFPPGKNSLKREMAKRLWAVLVYQDWLGANGRNRCYTISPQHCDTDDPLNVNDSDLSPSTTELTAAPSSVLTDSSADRIHIAMARQVRAVFDRVELARDWSYSTILDLDAGFRLILDDLPERWTLAADEQEQEAPMQRFQRHFVLEGLHNRIFRLHRPLLSKAHKNPKYKFSADACLKSARAVVVSTHNMREAVSDVPYTYSHVLGAALVLFNDLFQAIDHDLSAPEIDSKIATLQLALEIFSSKPSSASLAAVVQQGNRILAGLFREEERRRTNRAAKMLVFAATGAEDRNGGADDDDEEQETFADILQRVARSLDTDAAPHRGTPPPTRNIPSKVAVRAGAEPVVGPSSGGPGYAAQQPGDAHSQPFDATLPYPTSLSAGLAFGTTTTDSLLSQPFTADFDWTFAHATAGPSGTGAYDYDLGLASLGLNLDNDLGLSTYDPDTPLMTAQPIPLGSTYSSGLSTATWTDPMAAVDPATFGGNVAAVRPGMSEADAAAAYWGSTGTGQLGL</sequence>
<dbReference type="CDD" id="cd12148">
    <property type="entry name" value="fungal_TF_MHR"/>
    <property type="match status" value="1"/>
</dbReference>
<dbReference type="PANTHER" id="PTHR31001:SF90">
    <property type="entry name" value="CENTROMERE DNA-BINDING PROTEIN COMPLEX CBF3 SUBUNIT B"/>
    <property type="match status" value="1"/>
</dbReference>
<organism evidence="5 6">
    <name type="scientific">Rhodotorula taiwanensis</name>
    <dbReference type="NCBI Taxonomy" id="741276"/>
    <lineage>
        <taxon>Eukaryota</taxon>
        <taxon>Fungi</taxon>
        <taxon>Dikarya</taxon>
        <taxon>Basidiomycota</taxon>
        <taxon>Pucciniomycotina</taxon>
        <taxon>Microbotryomycetes</taxon>
        <taxon>Sporidiobolales</taxon>
        <taxon>Sporidiobolaceae</taxon>
        <taxon>Rhodotorula</taxon>
    </lineage>
</organism>
<feature type="compositionally biased region" description="Low complexity" evidence="3">
    <location>
        <begin position="11"/>
        <end position="24"/>
    </location>
</feature>
<name>A0A2S5B4P0_9BASI</name>
<feature type="compositionally biased region" description="Polar residues" evidence="3">
    <location>
        <begin position="562"/>
        <end position="579"/>
    </location>
</feature>
<evidence type="ECO:0000256" key="1">
    <source>
        <dbReference type="ARBA" id="ARBA00004123"/>
    </source>
</evidence>
<evidence type="ECO:0000256" key="3">
    <source>
        <dbReference type="SAM" id="MobiDB-lite"/>
    </source>
</evidence>
<dbReference type="PANTHER" id="PTHR31001">
    <property type="entry name" value="UNCHARACTERIZED TRANSCRIPTIONAL REGULATORY PROTEIN"/>
    <property type="match status" value="1"/>
</dbReference>
<feature type="domain" description="Xylanolytic transcriptional activator regulatory" evidence="4">
    <location>
        <begin position="480"/>
        <end position="565"/>
    </location>
</feature>
<keyword evidence="2" id="KW-0539">Nucleus</keyword>
<feature type="compositionally biased region" description="Polar residues" evidence="3">
    <location>
        <begin position="25"/>
        <end position="37"/>
    </location>
</feature>
<comment type="caution">
    <text evidence="5">The sequence shown here is derived from an EMBL/GenBank/DDBJ whole genome shotgun (WGS) entry which is preliminary data.</text>
</comment>
<evidence type="ECO:0000313" key="5">
    <source>
        <dbReference type="EMBL" id="POY71726.1"/>
    </source>
</evidence>
<dbReference type="OrthoDB" id="3364175at2759"/>
<feature type="region of interest" description="Disordered" evidence="3">
    <location>
        <begin position="234"/>
        <end position="273"/>
    </location>
</feature>
<dbReference type="GO" id="GO:0005634">
    <property type="term" value="C:nucleus"/>
    <property type="evidence" value="ECO:0007669"/>
    <property type="project" value="UniProtKB-SubCell"/>
</dbReference>
<dbReference type="InterPro" id="IPR050613">
    <property type="entry name" value="Sec_Metabolite_Reg"/>
</dbReference>
<dbReference type="GO" id="GO:0000981">
    <property type="term" value="F:DNA-binding transcription factor activity, RNA polymerase II-specific"/>
    <property type="evidence" value="ECO:0007669"/>
    <property type="project" value="InterPro"/>
</dbReference>
<proteinExistence type="predicted"/>
<dbReference type="InterPro" id="IPR007219">
    <property type="entry name" value="XnlR_reg_dom"/>
</dbReference>
<evidence type="ECO:0000259" key="4">
    <source>
        <dbReference type="SMART" id="SM00906"/>
    </source>
</evidence>
<gene>
    <name evidence="5" type="ORF">BMF94_5087</name>
</gene>
<accession>A0A2S5B4P0</accession>